<name>A0A4D6NKS0_VIGUN</name>
<dbReference type="Proteomes" id="UP000501690">
    <property type="component" value="Linkage Group LG11"/>
</dbReference>
<reference evidence="1 2" key="1">
    <citation type="submission" date="2019-04" db="EMBL/GenBank/DDBJ databases">
        <title>An improved genome assembly and genetic linkage map for asparagus bean, Vigna unguiculata ssp. sesquipedialis.</title>
        <authorList>
            <person name="Xia Q."/>
            <person name="Zhang R."/>
            <person name="Dong Y."/>
        </authorList>
    </citation>
    <scope>NUCLEOTIDE SEQUENCE [LARGE SCALE GENOMIC DNA]</scope>
    <source>
        <tissue evidence="1">Leaf</tissue>
    </source>
</reference>
<keyword evidence="2" id="KW-1185">Reference proteome</keyword>
<proteinExistence type="predicted"/>
<organism evidence="1 2">
    <name type="scientific">Vigna unguiculata</name>
    <name type="common">Cowpea</name>
    <dbReference type="NCBI Taxonomy" id="3917"/>
    <lineage>
        <taxon>Eukaryota</taxon>
        <taxon>Viridiplantae</taxon>
        <taxon>Streptophyta</taxon>
        <taxon>Embryophyta</taxon>
        <taxon>Tracheophyta</taxon>
        <taxon>Spermatophyta</taxon>
        <taxon>Magnoliopsida</taxon>
        <taxon>eudicotyledons</taxon>
        <taxon>Gunneridae</taxon>
        <taxon>Pentapetalae</taxon>
        <taxon>rosids</taxon>
        <taxon>fabids</taxon>
        <taxon>Fabales</taxon>
        <taxon>Fabaceae</taxon>
        <taxon>Papilionoideae</taxon>
        <taxon>50 kb inversion clade</taxon>
        <taxon>NPAAA clade</taxon>
        <taxon>indigoferoid/millettioid clade</taxon>
        <taxon>Phaseoleae</taxon>
        <taxon>Vigna</taxon>
    </lineage>
</organism>
<protein>
    <submittedName>
        <fullName evidence="1">Uncharacterized protein</fullName>
    </submittedName>
</protein>
<gene>
    <name evidence="1" type="ORF">DEO72_LG11g1393</name>
</gene>
<sequence>MEWKQSKQSFENKQAALASLTWKWLEEGFDFNNGDATVLGTNAQAGTEKQSEFSEWFTTKP</sequence>
<evidence type="ECO:0000313" key="2">
    <source>
        <dbReference type="Proteomes" id="UP000501690"/>
    </source>
</evidence>
<dbReference type="AlphaFoldDB" id="A0A4D6NKS0"/>
<evidence type="ECO:0000313" key="1">
    <source>
        <dbReference type="EMBL" id="QCE14393.1"/>
    </source>
</evidence>
<accession>A0A4D6NKS0</accession>
<dbReference type="EMBL" id="CP039355">
    <property type="protein sequence ID" value="QCE14393.1"/>
    <property type="molecule type" value="Genomic_DNA"/>
</dbReference>